<keyword evidence="5" id="KW-0545">Nucleotide biosynthesis</keyword>
<sequence>MSLFFRRLASSVITKLDGLPVFYAQSKTVSAGFKRVEMNGIENGHGISSASSSSESGGRRGALIVLEGCDKAGKSTQCRLLLEALKDAGKPCHLFAFPDRNTEIGKVIDQYLKCTKNLSDEAIHLLFSTNRWELVPTIRELLLNGESVVLDRYAFSGVAFSAAKGTMDLEWCMGPDVGLPQPDLVFFLNLTKEAASKRDDFGRERYEKTEFQEKVKSIFMKIQDPAYWKVIDADRSKEEVQKELFQLSLETIEKSKNKPILKLWDVKTDNIQISQILHHTSKAGMIKSGSMNSVQSDTNQTYELLPPEVLEKIFVHVDTENILACSRVCKKWRNVLAINNPLLFPKVLSNVFRHLDFQSIIHSRLICKLWKSGVDILTEKNTLVMKGQTSISSKRTEHILRQWTSYRNPFPSRTVLISFMINSPKYGNDFKTQISKELDIVRRYGKYIRILNIKIITCSGERPAMWNVVRNIVEMLPYLNFIEGLSIDVTFISSKRISGPFCEEPAAPMWKLEEDFKLPVMKTLKAFRLGAWNFTSIETEWLYCQILKQSPSLEFFDPDYYLGYNKFLAMYAQPLSYSFPLKFIKLSVSSKVCYKVIECIRSAHFTLSNLHLDVFEMEWRKHPHTCCRILHTILKCCGHFLTTLALSFYSNTKDDKFMPLRLFELADAIDYYEYSSHHQGWTVKSVVNQVANRMPTPTTFNSLRNAKIETLKLRGYIGSLNVLKDLKLLKCLILFHYNEADQSLFNCESSFYHHIPTLKELYAPRFQSLNMNARQCQNKLFDKRYLPLYYDTYQGLTYANDTSSNR</sequence>
<keyword evidence="11" id="KW-1185">Reference proteome</keyword>
<dbReference type="CDD" id="cd01672">
    <property type="entry name" value="TMPK"/>
    <property type="match status" value="1"/>
</dbReference>
<dbReference type="InterPro" id="IPR018094">
    <property type="entry name" value="Thymidylate_kinase"/>
</dbReference>
<evidence type="ECO:0000256" key="8">
    <source>
        <dbReference type="ARBA" id="ARBA00022840"/>
    </source>
</evidence>
<evidence type="ECO:0000256" key="5">
    <source>
        <dbReference type="ARBA" id="ARBA00022727"/>
    </source>
</evidence>
<evidence type="ECO:0000259" key="9">
    <source>
        <dbReference type="PROSITE" id="PS50181"/>
    </source>
</evidence>
<keyword evidence="7" id="KW-0418">Kinase</keyword>
<dbReference type="InterPro" id="IPR036047">
    <property type="entry name" value="F-box-like_dom_sf"/>
</dbReference>
<dbReference type="InterPro" id="IPR039430">
    <property type="entry name" value="Thymidylate_kin-like_dom"/>
</dbReference>
<dbReference type="PANTHER" id="PTHR10344:SF1">
    <property type="entry name" value="THYMIDYLATE KINASE"/>
    <property type="match status" value="1"/>
</dbReference>
<dbReference type="SMART" id="SM00256">
    <property type="entry name" value="FBOX"/>
    <property type="match status" value="2"/>
</dbReference>
<proteinExistence type="inferred from homology"/>
<dbReference type="SUPFAM" id="SSF81383">
    <property type="entry name" value="F-box domain"/>
    <property type="match status" value="1"/>
</dbReference>
<evidence type="ECO:0000313" key="10">
    <source>
        <dbReference type="EMBL" id="CAL8090669.1"/>
    </source>
</evidence>
<dbReference type="Gene3D" id="1.20.1280.50">
    <property type="match status" value="1"/>
</dbReference>
<organism evidence="10 11">
    <name type="scientific">Orchesella dallaii</name>
    <dbReference type="NCBI Taxonomy" id="48710"/>
    <lineage>
        <taxon>Eukaryota</taxon>
        <taxon>Metazoa</taxon>
        <taxon>Ecdysozoa</taxon>
        <taxon>Arthropoda</taxon>
        <taxon>Hexapoda</taxon>
        <taxon>Collembola</taxon>
        <taxon>Entomobryomorpha</taxon>
        <taxon>Entomobryoidea</taxon>
        <taxon>Orchesellidae</taxon>
        <taxon>Orchesellinae</taxon>
        <taxon>Orchesella</taxon>
    </lineage>
</organism>
<evidence type="ECO:0000256" key="1">
    <source>
        <dbReference type="ARBA" id="ARBA00004992"/>
    </source>
</evidence>
<dbReference type="Pfam" id="PF12937">
    <property type="entry name" value="F-box-like"/>
    <property type="match status" value="1"/>
</dbReference>
<dbReference type="PROSITE" id="PS01331">
    <property type="entry name" value="THYMIDYLATE_KINASE"/>
    <property type="match status" value="1"/>
</dbReference>
<evidence type="ECO:0000256" key="6">
    <source>
        <dbReference type="ARBA" id="ARBA00022741"/>
    </source>
</evidence>
<dbReference type="PANTHER" id="PTHR10344">
    <property type="entry name" value="THYMIDYLATE KINASE"/>
    <property type="match status" value="1"/>
</dbReference>
<dbReference type="InterPro" id="IPR001810">
    <property type="entry name" value="F-box_dom"/>
</dbReference>
<reference evidence="10 11" key="1">
    <citation type="submission" date="2024-08" db="EMBL/GenBank/DDBJ databases">
        <authorList>
            <person name="Cucini C."/>
            <person name="Frati F."/>
        </authorList>
    </citation>
    <scope>NUCLEOTIDE SEQUENCE [LARGE SCALE GENOMIC DNA]</scope>
</reference>
<comment type="caution">
    <text evidence="10">The sequence shown here is derived from an EMBL/GenBank/DDBJ whole genome shotgun (WGS) entry which is preliminary data.</text>
</comment>
<dbReference type="Pfam" id="PF00646">
    <property type="entry name" value="F-box"/>
    <property type="match status" value="1"/>
</dbReference>
<dbReference type="InterPro" id="IPR027417">
    <property type="entry name" value="P-loop_NTPase"/>
</dbReference>
<keyword evidence="4" id="KW-0808">Transferase</keyword>
<accession>A0ABP1Q7Y2</accession>
<evidence type="ECO:0000256" key="3">
    <source>
        <dbReference type="ARBA" id="ARBA00012980"/>
    </source>
</evidence>
<dbReference type="SUPFAM" id="SSF52540">
    <property type="entry name" value="P-loop containing nucleoside triphosphate hydrolases"/>
    <property type="match status" value="1"/>
</dbReference>
<comment type="similarity">
    <text evidence="2">Belongs to the thymidylate kinase family.</text>
</comment>
<evidence type="ECO:0000256" key="4">
    <source>
        <dbReference type="ARBA" id="ARBA00022679"/>
    </source>
</evidence>
<evidence type="ECO:0000256" key="7">
    <source>
        <dbReference type="ARBA" id="ARBA00022777"/>
    </source>
</evidence>
<gene>
    <name evidence="10" type="ORF">ODALV1_LOCUS7720</name>
</gene>
<dbReference type="NCBIfam" id="TIGR00041">
    <property type="entry name" value="DTMP_kinase"/>
    <property type="match status" value="1"/>
</dbReference>
<comment type="pathway">
    <text evidence="1">Pyrimidine metabolism; dTTP biosynthesis.</text>
</comment>
<dbReference type="Pfam" id="PF02223">
    <property type="entry name" value="Thymidylate_kin"/>
    <property type="match status" value="1"/>
</dbReference>
<keyword evidence="8" id="KW-0067">ATP-binding</keyword>
<evidence type="ECO:0000256" key="2">
    <source>
        <dbReference type="ARBA" id="ARBA00009776"/>
    </source>
</evidence>
<dbReference type="Proteomes" id="UP001642540">
    <property type="component" value="Unassembled WGS sequence"/>
</dbReference>
<dbReference type="Gene3D" id="3.40.50.300">
    <property type="entry name" value="P-loop containing nucleotide triphosphate hydrolases"/>
    <property type="match status" value="1"/>
</dbReference>
<dbReference type="EC" id="2.7.4.9" evidence="3"/>
<dbReference type="EMBL" id="CAXLJM020000024">
    <property type="protein sequence ID" value="CAL8090669.1"/>
    <property type="molecule type" value="Genomic_DNA"/>
</dbReference>
<keyword evidence="6" id="KW-0547">Nucleotide-binding</keyword>
<dbReference type="InterPro" id="IPR018095">
    <property type="entry name" value="Thymidylate_kin_CS"/>
</dbReference>
<feature type="domain" description="F-box" evidence="9">
    <location>
        <begin position="299"/>
        <end position="347"/>
    </location>
</feature>
<protein>
    <recommendedName>
        <fullName evidence="3">dTMP kinase</fullName>
        <ecNumber evidence="3">2.7.4.9</ecNumber>
    </recommendedName>
</protein>
<name>A0ABP1Q7Y2_9HEXA</name>
<dbReference type="HAMAP" id="MF_00165">
    <property type="entry name" value="Thymidylate_kinase"/>
    <property type="match status" value="1"/>
</dbReference>
<dbReference type="PROSITE" id="PS50181">
    <property type="entry name" value="FBOX"/>
    <property type="match status" value="1"/>
</dbReference>
<evidence type="ECO:0000313" key="11">
    <source>
        <dbReference type="Proteomes" id="UP001642540"/>
    </source>
</evidence>